<keyword evidence="1" id="KW-0812">Transmembrane</keyword>
<dbReference type="Proteomes" id="UP000265566">
    <property type="component" value="Chromosome 1"/>
</dbReference>
<evidence type="ECO:0000313" key="2">
    <source>
        <dbReference type="EMBL" id="RHN81230.1"/>
    </source>
</evidence>
<dbReference type="Gramene" id="rna5243">
    <property type="protein sequence ID" value="RHN81230.1"/>
    <property type="gene ID" value="gene5243"/>
</dbReference>
<reference evidence="2" key="1">
    <citation type="journal article" date="2018" name="Nat. Plants">
        <title>Whole-genome landscape of Medicago truncatula symbiotic genes.</title>
        <authorList>
            <person name="Pecrix Y."/>
            <person name="Gamas P."/>
            <person name="Carrere S."/>
        </authorList>
    </citation>
    <scope>NUCLEOTIDE SEQUENCE</scope>
    <source>
        <tissue evidence="2">Leaves</tissue>
    </source>
</reference>
<accession>A0A396JSE8</accession>
<sequence>MLAVFFRGLWFVIFSMLAVDSYTILKKNEFDFVRLVSGSIYGSINDCDFVHINFFCKLVLGSALGLLVCALVCVYPRRILVYHWIFVRLFILYHFC</sequence>
<organism evidence="2">
    <name type="scientific">Medicago truncatula</name>
    <name type="common">Barrel medic</name>
    <name type="synonym">Medicago tribuloides</name>
    <dbReference type="NCBI Taxonomy" id="3880"/>
    <lineage>
        <taxon>Eukaryota</taxon>
        <taxon>Viridiplantae</taxon>
        <taxon>Streptophyta</taxon>
        <taxon>Embryophyta</taxon>
        <taxon>Tracheophyta</taxon>
        <taxon>Spermatophyta</taxon>
        <taxon>Magnoliopsida</taxon>
        <taxon>eudicotyledons</taxon>
        <taxon>Gunneridae</taxon>
        <taxon>Pentapetalae</taxon>
        <taxon>rosids</taxon>
        <taxon>fabids</taxon>
        <taxon>Fabales</taxon>
        <taxon>Fabaceae</taxon>
        <taxon>Papilionoideae</taxon>
        <taxon>50 kb inversion clade</taxon>
        <taxon>NPAAA clade</taxon>
        <taxon>Hologalegina</taxon>
        <taxon>IRL clade</taxon>
        <taxon>Trifolieae</taxon>
        <taxon>Medicago</taxon>
    </lineage>
</organism>
<evidence type="ECO:0000256" key="1">
    <source>
        <dbReference type="SAM" id="Phobius"/>
    </source>
</evidence>
<name>A0A396JSE8_MEDTR</name>
<protein>
    <recommendedName>
        <fullName evidence="3">Transmembrane protein</fullName>
    </recommendedName>
</protein>
<proteinExistence type="predicted"/>
<feature type="transmembrane region" description="Helical" evidence="1">
    <location>
        <begin position="52"/>
        <end position="72"/>
    </location>
</feature>
<dbReference type="AlphaFoldDB" id="A0A396JSE8"/>
<keyword evidence="1" id="KW-0472">Membrane</keyword>
<dbReference type="EMBL" id="PSQE01000001">
    <property type="protein sequence ID" value="RHN81230.1"/>
    <property type="molecule type" value="Genomic_DNA"/>
</dbReference>
<keyword evidence="1" id="KW-1133">Transmembrane helix</keyword>
<evidence type="ECO:0008006" key="3">
    <source>
        <dbReference type="Google" id="ProtNLM"/>
    </source>
</evidence>
<gene>
    <name evidence="2" type="ORF">MtrunA17_Chr1g0196791</name>
</gene>
<comment type="caution">
    <text evidence="2">The sequence shown here is derived from an EMBL/GenBank/DDBJ whole genome shotgun (WGS) entry which is preliminary data.</text>
</comment>